<keyword evidence="2" id="KW-1185">Reference proteome</keyword>
<evidence type="ECO:0000313" key="1">
    <source>
        <dbReference type="EMBL" id="ANJ25401.1"/>
    </source>
</evidence>
<evidence type="ECO:0000313" key="2">
    <source>
        <dbReference type="Proteomes" id="UP000078437"/>
    </source>
</evidence>
<organism evidence="1 2">
    <name type="scientific">Agromyces aureus</name>
    <dbReference type="NCBI Taxonomy" id="453304"/>
    <lineage>
        <taxon>Bacteria</taxon>
        <taxon>Bacillati</taxon>
        <taxon>Actinomycetota</taxon>
        <taxon>Actinomycetes</taxon>
        <taxon>Micrococcales</taxon>
        <taxon>Microbacteriaceae</taxon>
        <taxon>Agromyces</taxon>
    </lineage>
</organism>
<dbReference type="AlphaFoldDB" id="A0A191WAV8"/>
<proteinExistence type="predicted"/>
<reference evidence="2" key="2">
    <citation type="submission" date="2016-01" db="EMBL/GenBank/DDBJ databases">
        <title>Complete genome sequence of Agromyces aureus AR33T and comparison with related organisms.</title>
        <authorList>
            <person name="Corretto E."/>
            <person name="Antonielli L."/>
            <person name="Sessitsch A."/>
            <person name="Brader G."/>
        </authorList>
    </citation>
    <scope>NUCLEOTIDE SEQUENCE [LARGE SCALE GENOMIC DNA]</scope>
    <source>
        <strain evidence="2">AR33</strain>
    </source>
</reference>
<dbReference type="Proteomes" id="UP000078437">
    <property type="component" value="Chromosome"/>
</dbReference>
<dbReference type="KEGG" id="agy:ATC03_00055"/>
<gene>
    <name evidence="1" type="ORF">ATC03_00055</name>
</gene>
<protein>
    <submittedName>
        <fullName evidence="1">Uncharacterized protein</fullName>
    </submittedName>
</protein>
<name>A0A191WAV8_9MICO</name>
<sequence>MNTTSLTAARPVPGRAALYQPRALGLQERTARRLGLALLDWSNRREALRSPETVLLRRRTELEAQRAMGDLQRQLATLGSPLV</sequence>
<reference evidence="1 2" key="1">
    <citation type="journal article" date="2016" name="Int. J. Syst. Evol. Microbiol.">
        <title>Agromyces aureus sp. nov., isolated from the rhizosphere of Salix caprea L. grown in a heavy-metal-contaminated soil.</title>
        <authorList>
            <person name="Corretto E."/>
            <person name="Antonielli L."/>
            <person name="Sessitsch A."/>
            <person name="Compant S."/>
            <person name="Gorfer M."/>
            <person name="Kuffner M."/>
            <person name="Brader G."/>
        </authorList>
    </citation>
    <scope>NUCLEOTIDE SEQUENCE [LARGE SCALE GENOMIC DNA]</scope>
    <source>
        <strain evidence="1 2">AR33</strain>
    </source>
</reference>
<dbReference type="EMBL" id="CP013979">
    <property type="protein sequence ID" value="ANJ25401.1"/>
    <property type="molecule type" value="Genomic_DNA"/>
</dbReference>
<dbReference type="RefSeq" id="WP_067871569.1">
    <property type="nucleotide sequence ID" value="NZ_CP013979.1"/>
</dbReference>
<accession>A0A191WAV8</accession>
<dbReference type="OrthoDB" id="5007726at2"/>